<name>A0A1B1YW08_9GAMM</name>
<dbReference type="FunFam" id="3.40.50.11610:FF:000002">
    <property type="entry name" value="2-oxoglutarate dehydrogenase E1 component"/>
    <property type="match status" value="1"/>
</dbReference>
<dbReference type="AlphaFoldDB" id="A0A1B1YW08"/>
<dbReference type="PIRSF" id="PIRSF000157">
    <property type="entry name" value="Oxoglu_dh_E1"/>
    <property type="match status" value="1"/>
</dbReference>
<dbReference type="Proteomes" id="UP000092952">
    <property type="component" value="Chromosome"/>
</dbReference>
<dbReference type="Gene3D" id="3.40.50.11610">
    <property type="entry name" value="Multifunctional 2-oxoglutarate metabolism enzyme, C-terminal domain"/>
    <property type="match status" value="1"/>
</dbReference>
<dbReference type="Gene3D" id="3.40.50.970">
    <property type="match status" value="1"/>
</dbReference>
<dbReference type="InterPro" id="IPR011603">
    <property type="entry name" value="2oxoglutarate_DH_E1"/>
</dbReference>
<accession>A0A1B1YW08</accession>
<evidence type="ECO:0000256" key="9">
    <source>
        <dbReference type="ARBA" id="ARBA00023152"/>
    </source>
</evidence>
<dbReference type="Gene3D" id="1.10.287.1150">
    <property type="entry name" value="TPP helical domain"/>
    <property type="match status" value="1"/>
</dbReference>
<dbReference type="InterPro" id="IPR005475">
    <property type="entry name" value="Transketolase-like_Pyr-bd"/>
</dbReference>
<dbReference type="InterPro" id="IPR032106">
    <property type="entry name" value="2-oxogl_dehyd_N"/>
</dbReference>
<dbReference type="PANTHER" id="PTHR23152:SF4">
    <property type="entry name" value="2-OXOADIPATE DEHYDROGENASE COMPLEX COMPONENT E1"/>
    <property type="match status" value="1"/>
</dbReference>
<dbReference type="InterPro" id="IPR042179">
    <property type="entry name" value="KGD_C_sf"/>
</dbReference>
<dbReference type="FunCoup" id="A0A1B1YW08">
    <property type="interactions" value="488"/>
</dbReference>
<dbReference type="InterPro" id="IPR001017">
    <property type="entry name" value="DH_E1"/>
</dbReference>
<dbReference type="NCBIfam" id="TIGR00239">
    <property type="entry name" value="2oxo_dh_E1"/>
    <property type="match status" value="1"/>
</dbReference>
<evidence type="ECO:0000256" key="10">
    <source>
        <dbReference type="ARBA" id="ARBA00030680"/>
    </source>
</evidence>
<dbReference type="PANTHER" id="PTHR23152">
    <property type="entry name" value="2-OXOGLUTARATE DEHYDROGENASE"/>
    <property type="match status" value="1"/>
</dbReference>
<dbReference type="Gene3D" id="3.40.50.12470">
    <property type="match status" value="1"/>
</dbReference>
<dbReference type="Pfam" id="PF16870">
    <property type="entry name" value="OxoGdeHyase_C"/>
    <property type="match status" value="1"/>
</dbReference>
<dbReference type="EC" id="1.2.4.2" evidence="5"/>
<dbReference type="InterPro" id="IPR031717">
    <property type="entry name" value="ODO-1/KGD_C"/>
</dbReference>
<evidence type="ECO:0000313" key="13">
    <source>
        <dbReference type="EMBL" id="ANX04909.1"/>
    </source>
</evidence>
<dbReference type="STRING" id="1810504.PG2T_12505"/>
<keyword evidence="8" id="KW-0786">Thiamine pyrophosphate</keyword>
<dbReference type="Pfam" id="PF00676">
    <property type="entry name" value="E1_dh"/>
    <property type="match status" value="1"/>
</dbReference>
<evidence type="ECO:0000256" key="5">
    <source>
        <dbReference type="ARBA" id="ARBA00012280"/>
    </source>
</evidence>
<dbReference type="KEGG" id="gbi:PG2T_12505"/>
<dbReference type="Pfam" id="PF16078">
    <property type="entry name" value="2-oxogl_dehyd_N"/>
    <property type="match status" value="1"/>
</dbReference>
<keyword evidence="7" id="KW-0560">Oxidoreductase</keyword>
<dbReference type="GO" id="GO:0006096">
    <property type="term" value="P:glycolytic process"/>
    <property type="evidence" value="ECO:0007669"/>
    <property type="project" value="UniProtKB-KW"/>
</dbReference>
<evidence type="ECO:0000256" key="11">
    <source>
        <dbReference type="ARBA" id="ARBA00051911"/>
    </source>
</evidence>
<dbReference type="GO" id="GO:0030976">
    <property type="term" value="F:thiamine pyrophosphate binding"/>
    <property type="evidence" value="ECO:0007669"/>
    <property type="project" value="InterPro"/>
</dbReference>
<comment type="function">
    <text evidence="2">E1 component of the 2-oxoglutarate dehydrogenase (OGDH) complex which catalyzes the decarboxylation of 2-oxoglutarate, the first step in the conversion of 2-oxoglutarate to succinyl-CoA and CO(2).</text>
</comment>
<evidence type="ECO:0000259" key="12">
    <source>
        <dbReference type="SMART" id="SM00861"/>
    </source>
</evidence>
<dbReference type="GO" id="GO:0006099">
    <property type="term" value="P:tricarboxylic acid cycle"/>
    <property type="evidence" value="ECO:0007669"/>
    <property type="project" value="TreeGrafter"/>
</dbReference>
<protein>
    <recommendedName>
        <fullName evidence="6">2-oxoglutarate dehydrogenase E1 component</fullName>
        <ecNumber evidence="5">1.2.4.2</ecNumber>
    </recommendedName>
    <alternativeName>
        <fullName evidence="10">Alpha-ketoglutarate dehydrogenase</fullName>
    </alternativeName>
</protein>
<dbReference type="RefSeq" id="WP_068806055.1">
    <property type="nucleotide sequence ID" value="NZ_CP014671.1"/>
</dbReference>
<gene>
    <name evidence="13" type="primary">sucA</name>
    <name evidence="13" type="ORF">PG2T_12505</name>
</gene>
<proteinExistence type="inferred from homology"/>
<comment type="catalytic activity">
    <reaction evidence="11">
        <text>N(6)-[(R)-lipoyl]-L-lysyl-[protein] + 2-oxoglutarate + H(+) = N(6)-[(R)-S(8)-succinyldihydrolipoyl]-L-lysyl-[protein] + CO2</text>
        <dbReference type="Rhea" id="RHEA:12188"/>
        <dbReference type="Rhea" id="RHEA-COMP:10474"/>
        <dbReference type="Rhea" id="RHEA-COMP:20092"/>
        <dbReference type="ChEBI" id="CHEBI:15378"/>
        <dbReference type="ChEBI" id="CHEBI:16526"/>
        <dbReference type="ChEBI" id="CHEBI:16810"/>
        <dbReference type="ChEBI" id="CHEBI:83099"/>
        <dbReference type="ChEBI" id="CHEBI:83120"/>
        <dbReference type="EC" id="1.2.4.2"/>
    </reaction>
</comment>
<keyword evidence="14" id="KW-1185">Reference proteome</keyword>
<comment type="similarity">
    <text evidence="3">Belongs to the alpha-ketoglutarate dehydrogenase family.</text>
</comment>
<feature type="domain" description="Transketolase-like pyrimidine-binding" evidence="12">
    <location>
        <begin position="585"/>
        <end position="783"/>
    </location>
</feature>
<dbReference type="InterPro" id="IPR029061">
    <property type="entry name" value="THDP-binding"/>
</dbReference>
<comment type="cofactor">
    <cofactor evidence="1">
        <name>thiamine diphosphate</name>
        <dbReference type="ChEBI" id="CHEBI:58937"/>
    </cofactor>
</comment>
<organism evidence="13 14">
    <name type="scientific">Immundisolibacter cernigliae</name>
    <dbReference type="NCBI Taxonomy" id="1810504"/>
    <lineage>
        <taxon>Bacteria</taxon>
        <taxon>Pseudomonadati</taxon>
        <taxon>Pseudomonadota</taxon>
        <taxon>Gammaproteobacteria</taxon>
        <taxon>Immundisolibacterales</taxon>
        <taxon>Immundisolibacteraceae</taxon>
        <taxon>Immundisolibacter</taxon>
    </lineage>
</organism>
<evidence type="ECO:0000313" key="14">
    <source>
        <dbReference type="Proteomes" id="UP000092952"/>
    </source>
</evidence>
<dbReference type="GO" id="GO:0004591">
    <property type="term" value="F:oxoglutarate dehydrogenase (succinyl-transferring) activity"/>
    <property type="evidence" value="ECO:0007669"/>
    <property type="project" value="UniProtKB-EC"/>
</dbReference>
<evidence type="ECO:0000256" key="3">
    <source>
        <dbReference type="ARBA" id="ARBA00006936"/>
    </source>
</evidence>
<dbReference type="Pfam" id="PF02779">
    <property type="entry name" value="Transket_pyr"/>
    <property type="match status" value="1"/>
</dbReference>
<comment type="subunit">
    <text evidence="4">Homodimer. Part of the 2-oxoglutarate dehydrogenase (OGDH) complex composed of E1 (2-oxoglutarate dehydrogenase), E2 (dihydrolipoamide succinyltransferase) and E3 (dihydrolipoamide dehydrogenase); the complex contains multiple copies of the three enzymatic components (E1, E2 and E3).</text>
</comment>
<dbReference type="CDD" id="cd02016">
    <property type="entry name" value="TPP_E1_OGDC_like"/>
    <property type="match status" value="1"/>
</dbReference>
<keyword evidence="9" id="KW-0324">Glycolysis</keyword>
<dbReference type="EMBL" id="CP014671">
    <property type="protein sequence ID" value="ANX04909.1"/>
    <property type="molecule type" value="Genomic_DNA"/>
</dbReference>
<dbReference type="InParanoid" id="A0A1B1YW08"/>
<evidence type="ECO:0000256" key="8">
    <source>
        <dbReference type="ARBA" id="ARBA00023052"/>
    </source>
</evidence>
<evidence type="ECO:0000256" key="1">
    <source>
        <dbReference type="ARBA" id="ARBA00001964"/>
    </source>
</evidence>
<evidence type="ECO:0000256" key="7">
    <source>
        <dbReference type="ARBA" id="ARBA00023002"/>
    </source>
</evidence>
<dbReference type="SUPFAM" id="SSF52518">
    <property type="entry name" value="Thiamin diphosphate-binding fold (THDP-binding)"/>
    <property type="match status" value="2"/>
</dbReference>
<dbReference type="GO" id="GO:0005829">
    <property type="term" value="C:cytosol"/>
    <property type="evidence" value="ECO:0007669"/>
    <property type="project" value="TreeGrafter"/>
</dbReference>
<sequence>MDASSSLGFGSVGFIEALYEEFLADPASVPTPWRREFESWGKAPVGASHGAVQARFRERARHPAIVQLAASAGDLQRLQKQNAVQQLINEYRQRGHLRARTDPLQLLEPMEVPSLGLDYHGLQQADLDLEFAAGNFPLPTGAPLRELVSALEATYCGAIGFEYAYISDSAQVEWLRQRIEAGRGRAILNEAEQRQILQALTAAEGLERYLHRRYVGQKRFSLEGGDGLIPVLDEIVRRAGAADVKELVIGMAHRGRLNVLVNILGKQPRELFAEFEGKAEFIGSGDVKYHQGFSADPITPGGPIHLTLSFNPSHLEIINPVVEGSVRARQERRGDWARQQVIPLLIHGDAAFAGQGVVMETLNLAKTRGYATGGTLHIVINNQIGFTTSNPADARSTYYCTEIARLTQAPVFHVNGDDPEALLFVTRLALDFRLAFGSDVVIDLVCYRRQGHNEADEPAITQPRMYAKIAGHPSVRELYARRLESAGVLAGGQAQALAEAYQQALDRGECVAPLPMSDQRPLLAIDWAPYMDTLWTEPAPTAVPLDTLRGLGEKLTTVPAGFKVHPRVAKMLDDRRQMTTGAQPLDWGCAETLAYATLLTEGYRVRLSGQDSGRGTFSHRHAVLHNQDLDAPEQAQRHVPLQHLQPGQPSFLVIDSLLSEEAVLGFEYGYASADPQTMVIWEAQFGDFVNGAQVVIDQFISSSEAKWQRLCGMVLLLPHGYEGQGPEHSSARLERFMQLCAEQNMQVCVPSTPAQMFHMLRRQMLRRFRRPLVVMTPKSLLRHRLSVSTLDELAGGEFQLVIGDPQRPDPAQVRRVLLCSGKVYFDLYAARQERGIEDIAIVRVEQLYPFPMARLTAELANYGTAAEVLWVQEEPLNQGAWYQIRHKLTDALAAGQRLRYVGRPRSAAPAVGSYALHQAQQQALVDDALAPAQASAARKQKSA</sequence>
<dbReference type="FunFam" id="3.40.50.12470:FF:000009">
    <property type="entry name" value="2-oxoglutarate dehydrogenase E1 component"/>
    <property type="match status" value="1"/>
</dbReference>
<reference evidence="14" key="1">
    <citation type="submission" date="2016-03" db="EMBL/GenBank/DDBJ databases">
        <title>Complete genome sequence of Solimmundus cernigliae, representing a novel lineage of polycyclic aromatic hydrocarbon degraders within the Gammaproteobacteria.</title>
        <authorList>
            <person name="Singleton D.R."/>
            <person name="Dickey A.N."/>
            <person name="Scholl E.H."/>
            <person name="Wright F.A."/>
            <person name="Aitken M.D."/>
        </authorList>
    </citation>
    <scope>NUCLEOTIDE SEQUENCE [LARGE SCALE GENOMIC DNA]</scope>
    <source>
        <strain evidence="14">TR3.2</strain>
    </source>
</reference>
<dbReference type="NCBIfam" id="NF006914">
    <property type="entry name" value="PRK09404.1"/>
    <property type="match status" value="1"/>
</dbReference>
<evidence type="ECO:0000256" key="4">
    <source>
        <dbReference type="ARBA" id="ARBA00011301"/>
    </source>
</evidence>
<dbReference type="NCBIfam" id="NF008907">
    <property type="entry name" value="PRK12270.1"/>
    <property type="match status" value="1"/>
</dbReference>
<evidence type="ECO:0000256" key="6">
    <source>
        <dbReference type="ARBA" id="ARBA00013321"/>
    </source>
</evidence>
<evidence type="ECO:0000256" key="2">
    <source>
        <dbReference type="ARBA" id="ARBA00003906"/>
    </source>
</evidence>
<dbReference type="GO" id="GO:0045252">
    <property type="term" value="C:oxoglutarate dehydrogenase complex"/>
    <property type="evidence" value="ECO:0007669"/>
    <property type="project" value="TreeGrafter"/>
</dbReference>
<dbReference type="SMART" id="SM00861">
    <property type="entry name" value="Transket_pyr"/>
    <property type="match status" value="1"/>
</dbReference>